<dbReference type="InterPro" id="IPR001296">
    <property type="entry name" value="Glyco_trans_1"/>
</dbReference>
<dbReference type="InterPro" id="IPR050194">
    <property type="entry name" value="Glycosyltransferase_grp1"/>
</dbReference>
<accession>A0A1L8QXI1</accession>
<keyword evidence="3" id="KW-0808">Transferase</keyword>
<dbReference type="AlphaFoldDB" id="A0A1L8QXI1"/>
<keyword evidence="4" id="KW-1185">Reference proteome</keyword>
<dbReference type="RefSeq" id="WP_071873688.1">
    <property type="nucleotide sequence ID" value="NZ_JBHSHF010000002.1"/>
</dbReference>
<dbReference type="CDD" id="cd03817">
    <property type="entry name" value="GT4_UGDG-like"/>
    <property type="match status" value="1"/>
</dbReference>
<dbReference type="FunFam" id="3.40.50.2000:FF:000136">
    <property type="entry name" value="Glycosyl transferase, group 1"/>
    <property type="match status" value="1"/>
</dbReference>
<gene>
    <name evidence="3" type="ORF">RU93_GL000132</name>
</gene>
<sequence>MKIGFFTDTYLPQVSGVATSIQTLKEQLERYGHEVYIFTTTDPKASKEEVNIIRMPSVPFISFKERRIVVRGMWFAYLTAKELELDLIHTHTEFGAGLLGKWVGKRLEIPVIHTYHTMYEDYIHYIAKGKVVRPGHVKYLSRQFVDHSTGVVCPSQRVVDTLRGYGAIAPMRIIPTGIKFENFQQTDLAPQIRQELREKWALTEENIVLLSLSRLSYEKKIHLILEALPEIIAARPEVRLMIVGDGPYREMLETIVKEKNLTTYVIFVGEIASNKVADYYHTADYFVSASTSETQGLTYTEAMASRLQMVVAGNAYLDHLISDPSLGVTYQQEEDFVPCLLHYIESAIPVDEAVLEQKMYEISAECFGHSMLKFYQEMMVYYVTAAENKKINESKIKTKLRTFKLSPKRSKKTYAEEELL</sequence>
<feature type="domain" description="Glycosyltransferase subfamily 4-like N-terminal" evidence="2">
    <location>
        <begin position="14"/>
        <end position="179"/>
    </location>
</feature>
<dbReference type="Pfam" id="PF13439">
    <property type="entry name" value="Glyco_transf_4"/>
    <property type="match status" value="1"/>
</dbReference>
<dbReference type="Pfam" id="PF00534">
    <property type="entry name" value="Glycos_transf_1"/>
    <property type="match status" value="1"/>
</dbReference>
<dbReference type="Gene3D" id="3.40.50.2000">
    <property type="entry name" value="Glycogen Phosphorylase B"/>
    <property type="match status" value="2"/>
</dbReference>
<evidence type="ECO:0000313" key="4">
    <source>
        <dbReference type="Proteomes" id="UP000182149"/>
    </source>
</evidence>
<dbReference type="PANTHER" id="PTHR45947">
    <property type="entry name" value="SULFOQUINOVOSYL TRANSFERASE SQD2"/>
    <property type="match status" value="1"/>
</dbReference>
<dbReference type="GO" id="GO:0016758">
    <property type="term" value="F:hexosyltransferase activity"/>
    <property type="evidence" value="ECO:0007669"/>
    <property type="project" value="TreeGrafter"/>
</dbReference>
<dbReference type="InterPro" id="IPR028098">
    <property type="entry name" value="Glyco_trans_4-like_N"/>
</dbReference>
<name>A0A1L8QXI1_9ENTE</name>
<evidence type="ECO:0000313" key="3">
    <source>
        <dbReference type="EMBL" id="OJG12202.1"/>
    </source>
</evidence>
<dbReference type="PANTHER" id="PTHR45947:SF3">
    <property type="entry name" value="SULFOQUINOVOSYL TRANSFERASE SQD2"/>
    <property type="match status" value="1"/>
</dbReference>
<dbReference type="STRING" id="328396.RU93_GL000132"/>
<evidence type="ECO:0000259" key="1">
    <source>
        <dbReference type="Pfam" id="PF00534"/>
    </source>
</evidence>
<dbReference type="SUPFAM" id="SSF53756">
    <property type="entry name" value="UDP-Glycosyltransferase/glycogen phosphorylase"/>
    <property type="match status" value="1"/>
</dbReference>
<comment type="caution">
    <text evidence="3">The sequence shown here is derived from an EMBL/GenBank/DDBJ whole genome shotgun (WGS) entry which is preliminary data.</text>
</comment>
<dbReference type="Proteomes" id="UP000182149">
    <property type="component" value="Unassembled WGS sequence"/>
</dbReference>
<organism evidence="3 4">
    <name type="scientific">Enterococcus aquimarinus</name>
    <dbReference type="NCBI Taxonomy" id="328396"/>
    <lineage>
        <taxon>Bacteria</taxon>
        <taxon>Bacillati</taxon>
        <taxon>Bacillota</taxon>
        <taxon>Bacilli</taxon>
        <taxon>Lactobacillales</taxon>
        <taxon>Enterococcaceae</taxon>
        <taxon>Enterococcus</taxon>
    </lineage>
</organism>
<proteinExistence type="predicted"/>
<protein>
    <submittedName>
        <fullName evidence="3">1,2-diacylglycerol 3-glucosyltransferase</fullName>
    </submittedName>
</protein>
<evidence type="ECO:0000259" key="2">
    <source>
        <dbReference type="Pfam" id="PF13439"/>
    </source>
</evidence>
<dbReference type="OrthoDB" id="9802525at2"/>
<reference evidence="3 4" key="1">
    <citation type="submission" date="2014-12" db="EMBL/GenBank/DDBJ databases">
        <title>Draft genome sequences of 29 type strains of Enterococci.</title>
        <authorList>
            <person name="Zhong Z."/>
            <person name="Sun Z."/>
            <person name="Liu W."/>
            <person name="Zhang W."/>
            <person name="Zhang H."/>
        </authorList>
    </citation>
    <scope>NUCLEOTIDE SEQUENCE [LARGE SCALE GENOMIC DNA]</scope>
    <source>
        <strain evidence="3 4">DSM 17690</strain>
    </source>
</reference>
<dbReference type="EMBL" id="JXKD01000001">
    <property type="protein sequence ID" value="OJG12202.1"/>
    <property type="molecule type" value="Genomic_DNA"/>
</dbReference>
<feature type="domain" description="Glycosyl transferase family 1" evidence="1">
    <location>
        <begin position="193"/>
        <end position="319"/>
    </location>
</feature>